<dbReference type="PANTHER" id="PTHR10371:SF3">
    <property type="entry name" value="NADH DEHYDROGENASE [UBIQUINONE] FLAVOPROTEIN 2, MITOCHONDRIAL"/>
    <property type="match status" value="1"/>
</dbReference>
<keyword evidence="3" id="KW-0479">Metal-binding</keyword>
<gene>
    <name evidence="7" type="ORF">ACFQ5M_12655</name>
</gene>
<accession>A0ABW4J9B3</accession>
<organism evidence="7 8">
    <name type="scientific">Agrilactobacillus yilanensis</name>
    <dbReference type="NCBI Taxonomy" id="2485997"/>
    <lineage>
        <taxon>Bacteria</taxon>
        <taxon>Bacillati</taxon>
        <taxon>Bacillota</taxon>
        <taxon>Bacilli</taxon>
        <taxon>Lactobacillales</taxon>
        <taxon>Lactobacillaceae</taxon>
        <taxon>Agrilactobacillus</taxon>
    </lineage>
</organism>
<keyword evidence="4" id="KW-0408">Iron</keyword>
<comment type="caution">
    <text evidence="7">The sequence shown here is derived from an EMBL/GenBank/DDBJ whole genome shotgun (WGS) entry which is preliminary data.</text>
</comment>
<dbReference type="Proteomes" id="UP001597267">
    <property type="component" value="Unassembled WGS sequence"/>
</dbReference>
<dbReference type="PIRSF" id="PIRSF000216">
    <property type="entry name" value="NADH_DH_24kDa"/>
    <property type="match status" value="1"/>
</dbReference>
<keyword evidence="8" id="KW-1185">Reference proteome</keyword>
<dbReference type="CDD" id="cd03064">
    <property type="entry name" value="TRX_Fd_NuoE"/>
    <property type="match status" value="1"/>
</dbReference>
<evidence type="ECO:0000256" key="3">
    <source>
        <dbReference type="ARBA" id="ARBA00022723"/>
    </source>
</evidence>
<sequence>MDNTMTLTKKVALIHSFEPEPDAAVNILLTLQQATKDAYVDEASARLVADYVGLTLANIYELVSYYPALNEQPQARYVLTFCHSAPCAVSDNGFIEKTLHQILGIDEGQVTDDGLLAYQGVACVGACEQAPFIKIKDHIFPNLTTDKIQQLVADLKAGHFDDIL</sequence>
<evidence type="ECO:0000256" key="4">
    <source>
        <dbReference type="ARBA" id="ARBA00023004"/>
    </source>
</evidence>
<proteinExistence type="inferred from homology"/>
<dbReference type="EMBL" id="JBHTOP010000028">
    <property type="protein sequence ID" value="MFD1672944.1"/>
    <property type="molecule type" value="Genomic_DNA"/>
</dbReference>
<reference evidence="8" key="1">
    <citation type="journal article" date="2019" name="Int. J. Syst. Evol. Microbiol.">
        <title>The Global Catalogue of Microorganisms (GCM) 10K type strain sequencing project: providing services to taxonomists for standard genome sequencing and annotation.</title>
        <authorList>
            <consortium name="The Broad Institute Genomics Platform"/>
            <consortium name="The Broad Institute Genome Sequencing Center for Infectious Disease"/>
            <person name="Wu L."/>
            <person name="Ma J."/>
        </authorList>
    </citation>
    <scope>NUCLEOTIDE SEQUENCE [LARGE SCALE GENOMIC DNA]</scope>
    <source>
        <strain evidence="8">CCM 8896</strain>
    </source>
</reference>
<name>A0ABW4J9B3_9LACO</name>
<evidence type="ECO:0000256" key="5">
    <source>
        <dbReference type="ARBA" id="ARBA00023014"/>
    </source>
</evidence>
<evidence type="ECO:0000256" key="6">
    <source>
        <dbReference type="ARBA" id="ARBA00034078"/>
    </source>
</evidence>
<keyword evidence="2" id="KW-0001">2Fe-2S</keyword>
<comment type="cofactor">
    <cofactor evidence="6">
        <name>[2Fe-2S] cluster</name>
        <dbReference type="ChEBI" id="CHEBI:190135"/>
    </cofactor>
</comment>
<evidence type="ECO:0000313" key="8">
    <source>
        <dbReference type="Proteomes" id="UP001597267"/>
    </source>
</evidence>
<evidence type="ECO:0000313" key="7">
    <source>
        <dbReference type="EMBL" id="MFD1672944.1"/>
    </source>
</evidence>
<dbReference type="Gene3D" id="3.40.30.10">
    <property type="entry name" value="Glutaredoxin"/>
    <property type="match status" value="1"/>
</dbReference>
<keyword evidence="5" id="KW-0411">Iron-sulfur</keyword>
<dbReference type="InterPro" id="IPR042128">
    <property type="entry name" value="NuoE_dom"/>
</dbReference>
<dbReference type="InterPro" id="IPR002023">
    <property type="entry name" value="NuoE-like"/>
</dbReference>
<protein>
    <submittedName>
        <fullName evidence="7">NAD(P)H-dependent oxidoreductase subunit E</fullName>
    </submittedName>
</protein>
<dbReference type="Pfam" id="PF01257">
    <property type="entry name" value="2Fe-2S_thioredx"/>
    <property type="match status" value="1"/>
</dbReference>
<dbReference type="RefSeq" id="WP_125715390.1">
    <property type="nucleotide sequence ID" value="NZ_JBHTOP010000028.1"/>
</dbReference>
<dbReference type="InterPro" id="IPR036249">
    <property type="entry name" value="Thioredoxin-like_sf"/>
</dbReference>
<dbReference type="InterPro" id="IPR041921">
    <property type="entry name" value="NuoE_N"/>
</dbReference>
<evidence type="ECO:0000256" key="2">
    <source>
        <dbReference type="ARBA" id="ARBA00022714"/>
    </source>
</evidence>
<dbReference type="PANTHER" id="PTHR10371">
    <property type="entry name" value="NADH DEHYDROGENASE UBIQUINONE FLAVOPROTEIN 2, MITOCHONDRIAL"/>
    <property type="match status" value="1"/>
</dbReference>
<evidence type="ECO:0000256" key="1">
    <source>
        <dbReference type="ARBA" id="ARBA00010643"/>
    </source>
</evidence>
<dbReference type="Gene3D" id="1.10.10.1590">
    <property type="entry name" value="NADH-quinone oxidoreductase subunit E"/>
    <property type="match status" value="1"/>
</dbReference>
<dbReference type="SUPFAM" id="SSF52833">
    <property type="entry name" value="Thioredoxin-like"/>
    <property type="match status" value="1"/>
</dbReference>
<comment type="similarity">
    <text evidence="1">Belongs to the complex I 24 kDa subunit family.</text>
</comment>